<dbReference type="GO" id="GO:0003676">
    <property type="term" value="F:nucleic acid binding"/>
    <property type="evidence" value="ECO:0007669"/>
    <property type="project" value="InterPro"/>
</dbReference>
<dbReference type="AlphaFoldDB" id="A0A445AYU5"/>
<gene>
    <name evidence="1" type="ORF">Ahy_B01g056426</name>
</gene>
<dbReference type="Gene3D" id="3.30.420.10">
    <property type="entry name" value="Ribonuclease H-like superfamily/Ribonuclease H"/>
    <property type="match status" value="1"/>
</dbReference>
<organism evidence="1 2">
    <name type="scientific">Arachis hypogaea</name>
    <name type="common">Peanut</name>
    <dbReference type="NCBI Taxonomy" id="3818"/>
    <lineage>
        <taxon>Eukaryota</taxon>
        <taxon>Viridiplantae</taxon>
        <taxon>Streptophyta</taxon>
        <taxon>Embryophyta</taxon>
        <taxon>Tracheophyta</taxon>
        <taxon>Spermatophyta</taxon>
        <taxon>Magnoliopsida</taxon>
        <taxon>eudicotyledons</taxon>
        <taxon>Gunneridae</taxon>
        <taxon>Pentapetalae</taxon>
        <taxon>rosids</taxon>
        <taxon>fabids</taxon>
        <taxon>Fabales</taxon>
        <taxon>Fabaceae</taxon>
        <taxon>Papilionoideae</taxon>
        <taxon>50 kb inversion clade</taxon>
        <taxon>dalbergioids sensu lato</taxon>
        <taxon>Dalbergieae</taxon>
        <taxon>Pterocarpus clade</taxon>
        <taxon>Arachis</taxon>
    </lineage>
</organism>
<dbReference type="Proteomes" id="UP000289738">
    <property type="component" value="Chromosome B01"/>
</dbReference>
<protein>
    <submittedName>
        <fullName evidence="1">Uncharacterized protein</fullName>
    </submittedName>
</protein>
<dbReference type="PANTHER" id="PTHR10797">
    <property type="entry name" value="CCR4-NOT TRANSCRIPTION COMPLEX SUBUNIT"/>
    <property type="match status" value="1"/>
</dbReference>
<accession>A0A445AYU5</accession>
<dbReference type="InterPro" id="IPR039637">
    <property type="entry name" value="CNOT7/CNOT8/Pop2"/>
</dbReference>
<sequence length="90" mass="10148">MLPLTQSSQIHPWSGKNCHYSKLPSSYAYKFVKANVDSLKLIPLGLALSNYVGHLPDLGIDSCYVWKFNFKGFDVNCDHHNPDPIQLLAE</sequence>
<evidence type="ECO:0000313" key="1">
    <source>
        <dbReference type="EMBL" id="RYR31597.1"/>
    </source>
</evidence>
<dbReference type="InterPro" id="IPR036397">
    <property type="entry name" value="RNaseH_sf"/>
</dbReference>
<name>A0A445AYU5_ARAHY</name>
<reference evidence="1 2" key="1">
    <citation type="submission" date="2019-01" db="EMBL/GenBank/DDBJ databases">
        <title>Sequencing of cultivated peanut Arachis hypogaea provides insights into genome evolution and oil improvement.</title>
        <authorList>
            <person name="Chen X."/>
        </authorList>
    </citation>
    <scope>NUCLEOTIDE SEQUENCE [LARGE SCALE GENOMIC DNA]</scope>
    <source>
        <strain evidence="2">cv. Fuhuasheng</strain>
        <tissue evidence="1">Leaves</tissue>
    </source>
</reference>
<dbReference type="EMBL" id="SDMP01000011">
    <property type="protein sequence ID" value="RYR31597.1"/>
    <property type="molecule type" value="Genomic_DNA"/>
</dbReference>
<dbReference type="GO" id="GO:0004535">
    <property type="term" value="F:poly(A)-specific ribonuclease activity"/>
    <property type="evidence" value="ECO:0007669"/>
    <property type="project" value="InterPro"/>
</dbReference>
<proteinExistence type="predicted"/>
<dbReference type="STRING" id="3818.A0A445AYU5"/>
<comment type="caution">
    <text evidence="1">The sequence shown here is derived from an EMBL/GenBank/DDBJ whole genome shotgun (WGS) entry which is preliminary data.</text>
</comment>
<dbReference type="SUPFAM" id="SSF53098">
    <property type="entry name" value="Ribonuclease H-like"/>
    <property type="match status" value="1"/>
</dbReference>
<keyword evidence="2" id="KW-1185">Reference proteome</keyword>
<evidence type="ECO:0000313" key="2">
    <source>
        <dbReference type="Proteomes" id="UP000289738"/>
    </source>
</evidence>
<dbReference type="InterPro" id="IPR012337">
    <property type="entry name" value="RNaseH-like_sf"/>
</dbReference>
<dbReference type="GO" id="GO:0030014">
    <property type="term" value="C:CCR4-NOT complex"/>
    <property type="evidence" value="ECO:0007669"/>
    <property type="project" value="InterPro"/>
</dbReference>